<evidence type="ECO:0000313" key="2">
    <source>
        <dbReference type="Proteomes" id="UP000000611"/>
    </source>
</evidence>
<geneLocation type="plasmid" evidence="1 2">
    <name>pl165</name>
</geneLocation>
<dbReference type="InterPro" id="IPR008510">
    <property type="entry name" value="DUF792_BOR_spp"/>
</dbReference>
<reference evidence="1 2" key="1">
    <citation type="journal article" date="2008" name="PLoS Genet.">
        <title>The genome of Borrelia recurrentis, the agent of deadly louse-borne relapsing fever, is a degraded subset of tick-borne Borrelia duttonii.</title>
        <authorList>
            <person name="Lescot M."/>
            <person name="Audic S."/>
            <person name="Robert C."/>
            <person name="Nguyen T.T."/>
            <person name="Blanc G."/>
            <person name="Cutler S.J."/>
            <person name="Wincker P."/>
            <person name="Couloux A."/>
            <person name="Claverie J.-M."/>
            <person name="Raoult D."/>
            <person name="Drancourt M."/>
        </authorList>
    </citation>
    <scope>NUCLEOTIDE SEQUENCE [LARGE SCALE GENOMIC DNA]</scope>
    <source>
        <strain evidence="1 2">Ly</strain>
    </source>
</reference>
<dbReference type="AlphaFoldDB" id="B5RNE4"/>
<dbReference type="Pfam" id="PF05632">
    <property type="entry name" value="DUF792"/>
    <property type="match status" value="1"/>
</dbReference>
<sequence>MLDKKNVTSMILDIVNHILSLSASSNFIVLFPRPDFKGFVYVPQLFFIFPKSKPTEESFSNASSEQGTVNVNLKEGKILSYNVVSNPEIINVSNGILSSIHDKFLIEHLKKTSYANSVLEFNVNFVKVHFRERFKMGSYYSVYGPMIGFHELAIINSLKFRDAAFIEEINVSLQIKILKTFNISTYKG</sequence>
<dbReference type="OrthoDB" id="350527at2"/>
<dbReference type="Proteomes" id="UP000000611">
    <property type="component" value="Plasmid pl165"/>
</dbReference>
<dbReference type="EMBL" id="CP000979">
    <property type="protein sequence ID" value="ACH93880.1"/>
    <property type="molecule type" value="Genomic_DNA"/>
</dbReference>
<name>B5RNE4_BORDL</name>
<dbReference type="KEGG" id="bdu:BDU_1085"/>
<protein>
    <submittedName>
        <fullName evidence="1">Uncharacterized conserved protein</fullName>
    </submittedName>
</protein>
<organism evidence="1 2">
    <name type="scientific">Borrelia duttonii (strain Ly)</name>
    <dbReference type="NCBI Taxonomy" id="412419"/>
    <lineage>
        <taxon>Bacteria</taxon>
        <taxon>Pseudomonadati</taxon>
        <taxon>Spirochaetota</taxon>
        <taxon>Spirochaetia</taxon>
        <taxon>Spirochaetales</taxon>
        <taxon>Borreliaceae</taxon>
        <taxon>Borrelia</taxon>
    </lineage>
</organism>
<keyword evidence="1" id="KW-0614">Plasmid</keyword>
<keyword evidence="2" id="KW-1185">Reference proteome</keyword>
<accession>B5RNE4</accession>
<dbReference type="RefSeq" id="WP_012539420.1">
    <property type="nucleotide sequence ID" value="NC_011247.1"/>
</dbReference>
<gene>
    <name evidence="1" type="ordered locus">BDU_1085</name>
</gene>
<dbReference type="HOGENOM" id="CLU_095598_0_0_12"/>
<proteinExistence type="predicted"/>
<evidence type="ECO:0000313" key="1">
    <source>
        <dbReference type="EMBL" id="ACH93880.1"/>
    </source>
</evidence>